<evidence type="ECO:0000256" key="2">
    <source>
        <dbReference type="ARBA" id="ARBA00022741"/>
    </source>
</evidence>
<dbReference type="GO" id="GO:0006424">
    <property type="term" value="P:glutamyl-tRNA aminoacylation"/>
    <property type="evidence" value="ECO:0007669"/>
    <property type="project" value="TreeGrafter"/>
</dbReference>
<organism evidence="6 7">
    <name type="scientific">Candidatus Nealsonbacteria bacterium CG01_land_8_20_14_3_00_12</name>
    <dbReference type="NCBI Taxonomy" id="1974697"/>
    <lineage>
        <taxon>Bacteria</taxon>
        <taxon>Candidatus Nealsoniibacteriota</taxon>
    </lineage>
</organism>
<dbReference type="GO" id="GO:0005524">
    <property type="term" value="F:ATP binding"/>
    <property type="evidence" value="ECO:0007669"/>
    <property type="project" value="UniProtKB-KW"/>
</dbReference>
<dbReference type="InterPro" id="IPR000924">
    <property type="entry name" value="Glu/Gln-tRNA-synth"/>
</dbReference>
<feature type="domain" description="Glutamyl/glutaminyl-tRNA synthetase class Ib catalytic" evidence="5">
    <location>
        <begin position="5"/>
        <end position="56"/>
    </location>
</feature>
<evidence type="ECO:0000259" key="5">
    <source>
        <dbReference type="Pfam" id="PF00749"/>
    </source>
</evidence>
<proteinExistence type="predicted"/>
<dbReference type="EMBL" id="PETJ01000057">
    <property type="protein sequence ID" value="PIV64958.1"/>
    <property type="molecule type" value="Genomic_DNA"/>
</dbReference>
<keyword evidence="4" id="KW-0030">Aminoacyl-tRNA synthetase</keyword>
<evidence type="ECO:0000256" key="4">
    <source>
        <dbReference type="ARBA" id="ARBA00023146"/>
    </source>
</evidence>
<dbReference type="PANTHER" id="PTHR43311:SF2">
    <property type="entry name" value="GLUTAMATE--TRNA LIGASE, MITOCHONDRIAL-RELATED"/>
    <property type="match status" value="1"/>
</dbReference>
<dbReference type="InterPro" id="IPR020058">
    <property type="entry name" value="Glu/Gln-tRNA-synth_Ib_cat-dom"/>
</dbReference>
<gene>
    <name evidence="6" type="ORF">COS09_02135</name>
</gene>
<dbReference type="SUPFAM" id="SSF52374">
    <property type="entry name" value="Nucleotidylyl transferase"/>
    <property type="match status" value="1"/>
</dbReference>
<keyword evidence="1 6" id="KW-0436">Ligase</keyword>
<comment type="caution">
    <text evidence="6">The sequence shown here is derived from an EMBL/GenBank/DDBJ whole genome shotgun (WGS) entry which is preliminary data.</text>
</comment>
<sequence>MKPGEVRVRIAPAPTGFLHIGLARTALFNYLFAKKYQGSFILRIEDTDIERSDPGF</sequence>
<dbReference type="Proteomes" id="UP000230766">
    <property type="component" value="Unassembled WGS sequence"/>
</dbReference>
<dbReference type="Gene3D" id="3.40.50.620">
    <property type="entry name" value="HUPs"/>
    <property type="match status" value="1"/>
</dbReference>
<evidence type="ECO:0000256" key="1">
    <source>
        <dbReference type="ARBA" id="ARBA00022598"/>
    </source>
</evidence>
<accession>A0A2M7EB63</accession>
<dbReference type="PANTHER" id="PTHR43311">
    <property type="entry name" value="GLUTAMATE--TRNA LIGASE"/>
    <property type="match status" value="1"/>
</dbReference>
<dbReference type="InterPro" id="IPR049940">
    <property type="entry name" value="GluQ/Sye"/>
</dbReference>
<dbReference type="PRINTS" id="PR00987">
    <property type="entry name" value="TRNASYNTHGLU"/>
</dbReference>
<feature type="non-terminal residue" evidence="6">
    <location>
        <position position="56"/>
    </location>
</feature>
<evidence type="ECO:0000256" key="3">
    <source>
        <dbReference type="ARBA" id="ARBA00022840"/>
    </source>
</evidence>
<dbReference type="GO" id="GO:0004818">
    <property type="term" value="F:glutamate-tRNA ligase activity"/>
    <property type="evidence" value="ECO:0007669"/>
    <property type="project" value="TreeGrafter"/>
</dbReference>
<evidence type="ECO:0000313" key="6">
    <source>
        <dbReference type="EMBL" id="PIV64958.1"/>
    </source>
</evidence>
<protein>
    <submittedName>
        <fullName evidence="6">Glutamate--tRNA ligase</fullName>
    </submittedName>
</protein>
<reference evidence="7" key="1">
    <citation type="submission" date="2017-09" db="EMBL/GenBank/DDBJ databases">
        <title>Depth-based differentiation of microbial function through sediment-hosted aquifers and enrichment of novel symbionts in the deep terrestrial subsurface.</title>
        <authorList>
            <person name="Probst A.J."/>
            <person name="Ladd B."/>
            <person name="Jarett J.K."/>
            <person name="Geller-Mcgrath D.E."/>
            <person name="Sieber C.M.K."/>
            <person name="Emerson J.B."/>
            <person name="Anantharaman K."/>
            <person name="Thomas B.C."/>
            <person name="Malmstrom R."/>
            <person name="Stieglmeier M."/>
            <person name="Klingl A."/>
            <person name="Woyke T."/>
            <person name="Ryan C.M."/>
            <person name="Banfield J.F."/>
        </authorList>
    </citation>
    <scope>NUCLEOTIDE SEQUENCE [LARGE SCALE GENOMIC DNA]</scope>
</reference>
<dbReference type="InterPro" id="IPR014729">
    <property type="entry name" value="Rossmann-like_a/b/a_fold"/>
</dbReference>
<keyword evidence="3" id="KW-0067">ATP-binding</keyword>
<dbReference type="Pfam" id="PF00749">
    <property type="entry name" value="tRNA-synt_1c"/>
    <property type="match status" value="1"/>
</dbReference>
<dbReference type="AlphaFoldDB" id="A0A2M7EB63"/>
<evidence type="ECO:0000313" key="7">
    <source>
        <dbReference type="Proteomes" id="UP000230766"/>
    </source>
</evidence>
<name>A0A2M7EB63_9BACT</name>
<keyword evidence="2" id="KW-0547">Nucleotide-binding</keyword>